<dbReference type="Proteomes" id="UP000054024">
    <property type="component" value="Unassembled WGS sequence"/>
</dbReference>
<name>A0A124H5M0_9ACTN</name>
<reference evidence="2 3" key="1">
    <citation type="submission" date="2015-10" db="EMBL/GenBank/DDBJ databases">
        <title>Draft genome sequence of Streptomyces curacoi DSM 40107, type strain for the species Streptomyces curacoi.</title>
        <authorList>
            <person name="Ruckert C."/>
            <person name="Winkler A."/>
            <person name="Kalinowski J."/>
            <person name="Kampfer P."/>
            <person name="Glaeser S."/>
        </authorList>
    </citation>
    <scope>NUCLEOTIDE SEQUENCE [LARGE SCALE GENOMIC DNA]</scope>
    <source>
        <strain evidence="2 3">DSM 40107</strain>
    </source>
</reference>
<comment type="caution">
    <text evidence="2">The sequence shown here is derived from an EMBL/GenBank/DDBJ whole genome shotgun (WGS) entry which is preliminary data.</text>
</comment>
<keyword evidence="1" id="KW-0812">Transmembrane</keyword>
<evidence type="ECO:0000313" key="2">
    <source>
        <dbReference type="EMBL" id="KUM79490.1"/>
    </source>
</evidence>
<protein>
    <recommendedName>
        <fullName evidence="4">DUF3040 domain-containing protein</fullName>
    </recommendedName>
</protein>
<dbReference type="InterPro" id="IPR021401">
    <property type="entry name" value="DUF3040"/>
</dbReference>
<feature type="transmembrane region" description="Helical" evidence="1">
    <location>
        <begin position="41"/>
        <end position="58"/>
    </location>
</feature>
<dbReference type="EMBL" id="LMWJ01000005">
    <property type="protein sequence ID" value="KUM79490.1"/>
    <property type="molecule type" value="Genomic_DNA"/>
</dbReference>
<keyword evidence="1" id="KW-1133">Transmembrane helix</keyword>
<proteinExistence type="predicted"/>
<dbReference type="RefSeq" id="WP_062146205.1">
    <property type="nucleotide sequence ID" value="NZ_KQ947985.1"/>
</dbReference>
<sequence>MPQSDDERLVALEARMRRDDPRFARALGAGRPARPREYRRSGVWCMLAVAVAVLVTGIVLADGLLIATGLVLAGIAVELCDPHRVRRAGRRGPPLP</sequence>
<accession>A0A124H5M0</accession>
<evidence type="ECO:0000256" key="1">
    <source>
        <dbReference type="SAM" id="Phobius"/>
    </source>
</evidence>
<dbReference type="OrthoDB" id="4331268at2"/>
<evidence type="ECO:0008006" key="4">
    <source>
        <dbReference type="Google" id="ProtNLM"/>
    </source>
</evidence>
<keyword evidence="3" id="KW-1185">Reference proteome</keyword>
<keyword evidence="1" id="KW-0472">Membrane</keyword>
<gene>
    <name evidence="2" type="ORF">AQI70_08955</name>
</gene>
<evidence type="ECO:0000313" key="3">
    <source>
        <dbReference type="Proteomes" id="UP000054024"/>
    </source>
</evidence>
<dbReference type="AlphaFoldDB" id="A0A124H5M0"/>
<dbReference type="Pfam" id="PF11239">
    <property type="entry name" value="DUF3040"/>
    <property type="match status" value="1"/>
</dbReference>
<organism evidence="2 3">
    <name type="scientific">Streptomyces curacoi</name>
    <dbReference type="NCBI Taxonomy" id="146536"/>
    <lineage>
        <taxon>Bacteria</taxon>
        <taxon>Bacillati</taxon>
        <taxon>Actinomycetota</taxon>
        <taxon>Actinomycetes</taxon>
        <taxon>Kitasatosporales</taxon>
        <taxon>Streptomycetaceae</taxon>
        <taxon>Streptomyces</taxon>
    </lineage>
</organism>